<protein>
    <submittedName>
        <fullName evidence="6">Unannotated protein</fullName>
    </submittedName>
</protein>
<dbReference type="EMBL" id="CAEZZZ010000022">
    <property type="protein sequence ID" value="CAB4777846.1"/>
    <property type="molecule type" value="Genomic_DNA"/>
</dbReference>
<organism evidence="6">
    <name type="scientific">freshwater metagenome</name>
    <dbReference type="NCBI Taxonomy" id="449393"/>
    <lineage>
        <taxon>unclassified sequences</taxon>
        <taxon>metagenomes</taxon>
        <taxon>ecological metagenomes</taxon>
    </lineage>
</organism>
<dbReference type="EMBL" id="CAFAAR010000037">
    <property type="protein sequence ID" value="CAB4802141.1"/>
    <property type="molecule type" value="Genomic_DNA"/>
</dbReference>
<dbReference type="AlphaFoldDB" id="A0A6J6XXK8"/>
<accession>A0A6J6XXK8</accession>
<feature type="region of interest" description="Disordered" evidence="1">
    <location>
        <begin position="119"/>
        <end position="189"/>
    </location>
</feature>
<evidence type="ECO:0000313" key="7">
    <source>
        <dbReference type="EMBL" id="CAB4847978.1"/>
    </source>
</evidence>
<evidence type="ECO:0000313" key="3">
    <source>
        <dbReference type="EMBL" id="CAB4665829.1"/>
    </source>
</evidence>
<evidence type="ECO:0000313" key="4">
    <source>
        <dbReference type="EMBL" id="CAB4698279.1"/>
    </source>
</evidence>
<dbReference type="EMBL" id="CAFBQZ010000018">
    <property type="protein sequence ID" value="CAB5071229.1"/>
    <property type="molecule type" value="Genomic_DNA"/>
</dbReference>
<evidence type="ECO:0000313" key="5">
    <source>
        <dbReference type="EMBL" id="CAB4777846.1"/>
    </source>
</evidence>
<name>A0A6J6XXK8_9ZZZZ</name>
<evidence type="ECO:0000313" key="6">
    <source>
        <dbReference type="EMBL" id="CAB4802141.1"/>
    </source>
</evidence>
<dbReference type="EMBL" id="CAEZXT010000034">
    <property type="protein sequence ID" value="CAB4698279.1"/>
    <property type="molecule type" value="Genomic_DNA"/>
</dbReference>
<evidence type="ECO:0000256" key="1">
    <source>
        <dbReference type="SAM" id="MobiDB-lite"/>
    </source>
</evidence>
<proteinExistence type="predicted"/>
<feature type="compositionally biased region" description="Polar residues" evidence="1">
    <location>
        <begin position="165"/>
        <end position="177"/>
    </location>
</feature>
<dbReference type="EMBL" id="CAFBJH010000007">
    <property type="protein sequence ID" value="CAB4847978.1"/>
    <property type="molecule type" value="Genomic_DNA"/>
</dbReference>
<gene>
    <name evidence="2" type="ORF">UFOPK1773_00003</name>
    <name evidence="3" type="ORF">UFOPK2288_00758</name>
    <name evidence="4" type="ORF">UFOPK2589_00686</name>
    <name evidence="5" type="ORF">UFOPK2931_00557</name>
    <name evidence="6" type="ORF">UFOPK3056_00562</name>
    <name evidence="7" type="ORF">UFOPK3287_00228</name>
    <name evidence="8" type="ORF">UFOPK4372_00402</name>
</gene>
<reference evidence="6" key="1">
    <citation type="submission" date="2020-05" db="EMBL/GenBank/DDBJ databases">
        <authorList>
            <person name="Chiriac C."/>
            <person name="Salcher M."/>
            <person name="Ghai R."/>
            <person name="Kavagutti S V."/>
        </authorList>
    </citation>
    <scope>NUCLEOTIDE SEQUENCE</scope>
</reference>
<sequence>MTPMKKPDWFQMAEADGPRPVRSIKRGARIAALVAPLLLVGVGVVVAQSNDGRPASAVETQSPSNQITQNSNSAITSQTIQNVEQVPATLVSAPATSAIAIKAPTGKADDEDDALPITQISTQTKSSPSLATKPSSPMIQKPVGGGEDDEEGESDHKKKRFPRITNGTGSIQPPTGRNSDDEGFEGEDD</sequence>
<dbReference type="EMBL" id="CAEZUA010000001">
    <property type="protein sequence ID" value="CAB4579250.1"/>
    <property type="molecule type" value="Genomic_DNA"/>
</dbReference>
<feature type="compositionally biased region" description="Polar residues" evidence="1">
    <location>
        <begin position="119"/>
        <end position="138"/>
    </location>
</feature>
<evidence type="ECO:0000313" key="8">
    <source>
        <dbReference type="EMBL" id="CAB5071229.1"/>
    </source>
</evidence>
<evidence type="ECO:0000313" key="2">
    <source>
        <dbReference type="EMBL" id="CAB4579250.1"/>
    </source>
</evidence>
<dbReference type="EMBL" id="CAEZWS010000033">
    <property type="protein sequence ID" value="CAB4665829.1"/>
    <property type="molecule type" value="Genomic_DNA"/>
</dbReference>